<sequence>MNNDPTTKENLGKLIDMIKDIKVAMLTTMDEDNCLRSRPMRAMEVKPDGDIWFFTGYHSGKSHEIEHDAHVNLSYSDPDNENYVSISGKAQVLRDQQKINELWNPAMKTWFPNGKEDPNVGLIKVTIDKAEYWDAPNSVMVHLYGMVKAALTGERPNAGDNKKINL</sequence>
<dbReference type="PANTHER" id="PTHR34818:SF1">
    <property type="entry name" value="PROTEIN BLI-3"/>
    <property type="match status" value="1"/>
</dbReference>
<accession>A0ABP8LEL5</accession>
<evidence type="ECO:0000259" key="1">
    <source>
        <dbReference type="Pfam" id="PF16242"/>
    </source>
</evidence>
<dbReference type="Proteomes" id="UP001500552">
    <property type="component" value="Unassembled WGS sequence"/>
</dbReference>
<organism evidence="2 3">
    <name type="scientific">Pontibacter saemangeumensis</name>
    <dbReference type="NCBI Taxonomy" id="1084525"/>
    <lineage>
        <taxon>Bacteria</taxon>
        <taxon>Pseudomonadati</taxon>
        <taxon>Bacteroidota</taxon>
        <taxon>Cytophagia</taxon>
        <taxon>Cytophagales</taxon>
        <taxon>Hymenobacteraceae</taxon>
        <taxon>Pontibacter</taxon>
    </lineage>
</organism>
<dbReference type="InterPro" id="IPR038725">
    <property type="entry name" value="YdaG_split_barrel_FMN-bd"/>
</dbReference>
<proteinExistence type="predicted"/>
<dbReference type="SUPFAM" id="SSF50475">
    <property type="entry name" value="FMN-binding split barrel"/>
    <property type="match status" value="1"/>
</dbReference>
<dbReference type="EMBL" id="BAABHC010000004">
    <property type="protein sequence ID" value="GAA4427123.1"/>
    <property type="molecule type" value="Genomic_DNA"/>
</dbReference>
<protein>
    <submittedName>
        <fullName evidence="2">Pyridoxamine 5'-phosphate oxidase family protein</fullName>
    </submittedName>
</protein>
<keyword evidence="3" id="KW-1185">Reference proteome</keyword>
<feature type="domain" description="General stress protein FMN-binding split barrel" evidence="1">
    <location>
        <begin position="11"/>
        <end position="157"/>
    </location>
</feature>
<comment type="caution">
    <text evidence="2">The sequence shown here is derived from an EMBL/GenBank/DDBJ whole genome shotgun (WGS) entry which is preliminary data.</text>
</comment>
<dbReference type="InterPro" id="IPR052917">
    <property type="entry name" value="Stress-Dev_Protein"/>
</dbReference>
<dbReference type="Gene3D" id="2.30.110.10">
    <property type="entry name" value="Electron Transport, Fmn-binding Protein, Chain A"/>
    <property type="match status" value="1"/>
</dbReference>
<dbReference type="RefSeq" id="WP_345157227.1">
    <property type="nucleotide sequence ID" value="NZ_BAABHC010000004.1"/>
</dbReference>
<dbReference type="Pfam" id="PF16242">
    <property type="entry name" value="Pyrid_ox_like"/>
    <property type="match status" value="1"/>
</dbReference>
<evidence type="ECO:0000313" key="2">
    <source>
        <dbReference type="EMBL" id="GAA4427123.1"/>
    </source>
</evidence>
<evidence type="ECO:0000313" key="3">
    <source>
        <dbReference type="Proteomes" id="UP001500552"/>
    </source>
</evidence>
<name>A0ABP8LEL5_9BACT</name>
<dbReference type="InterPro" id="IPR012349">
    <property type="entry name" value="Split_barrel_FMN-bd"/>
</dbReference>
<reference evidence="3" key="1">
    <citation type="journal article" date="2019" name="Int. J. Syst. Evol. Microbiol.">
        <title>The Global Catalogue of Microorganisms (GCM) 10K type strain sequencing project: providing services to taxonomists for standard genome sequencing and annotation.</title>
        <authorList>
            <consortium name="The Broad Institute Genomics Platform"/>
            <consortium name="The Broad Institute Genome Sequencing Center for Infectious Disease"/>
            <person name="Wu L."/>
            <person name="Ma J."/>
        </authorList>
    </citation>
    <scope>NUCLEOTIDE SEQUENCE [LARGE SCALE GENOMIC DNA]</scope>
    <source>
        <strain evidence="3">JCM 17926</strain>
    </source>
</reference>
<dbReference type="PANTHER" id="PTHR34818">
    <property type="entry name" value="PROTEIN BLI-3"/>
    <property type="match status" value="1"/>
</dbReference>
<gene>
    <name evidence="2" type="ORF">GCM10023188_09870</name>
</gene>